<proteinExistence type="predicted"/>
<dbReference type="InterPro" id="IPR007159">
    <property type="entry name" value="SpoVT-AbrB_dom"/>
</dbReference>
<dbReference type="Gene3D" id="2.10.260.10">
    <property type="match status" value="1"/>
</dbReference>
<reference evidence="2" key="1">
    <citation type="journal article" date="2020" name="mSystems">
        <title>Genome- and Community-Level Interaction Insights into Carbon Utilization and Element Cycling Functions of Hydrothermarchaeota in Hydrothermal Sediment.</title>
        <authorList>
            <person name="Zhou Z."/>
            <person name="Liu Y."/>
            <person name="Xu W."/>
            <person name="Pan J."/>
            <person name="Luo Z.H."/>
            <person name="Li M."/>
        </authorList>
    </citation>
    <scope>NUCLEOTIDE SEQUENCE [LARGE SCALE GENOMIC DNA]</scope>
    <source>
        <strain evidence="2">SpSt-27</strain>
    </source>
</reference>
<dbReference type="EMBL" id="DSLL01000013">
    <property type="protein sequence ID" value="HEH30938.1"/>
    <property type="molecule type" value="Genomic_DNA"/>
</dbReference>
<accession>A0A7J2TAU2</accession>
<dbReference type="SMART" id="SM00966">
    <property type="entry name" value="SpoVT_AbrB"/>
    <property type="match status" value="1"/>
</dbReference>
<dbReference type="SUPFAM" id="SSF89447">
    <property type="entry name" value="AbrB/MazE/MraZ-like"/>
    <property type="match status" value="1"/>
</dbReference>
<dbReference type="InterPro" id="IPR037914">
    <property type="entry name" value="SpoVT-AbrB_sf"/>
</dbReference>
<dbReference type="GO" id="GO:0003677">
    <property type="term" value="F:DNA binding"/>
    <property type="evidence" value="ECO:0007669"/>
    <property type="project" value="UniProtKB-KW"/>
</dbReference>
<name>A0A7J2TAU2_9CREN</name>
<evidence type="ECO:0000313" key="2">
    <source>
        <dbReference type="EMBL" id="HEH30938.1"/>
    </source>
</evidence>
<sequence>MPVLAVTRIGKYHRTTVPREVRKILELNENDEVEWVLESDKIVVRKRRGTRG</sequence>
<gene>
    <name evidence="2" type="ORF">ENP99_02340</name>
</gene>
<protein>
    <submittedName>
        <fullName evidence="2">AbrB/MazE/SpoVT family DNA-binding domain-containing protein</fullName>
    </submittedName>
</protein>
<comment type="caution">
    <text evidence="2">The sequence shown here is derived from an EMBL/GenBank/DDBJ whole genome shotgun (WGS) entry which is preliminary data.</text>
</comment>
<organism evidence="2">
    <name type="scientific">Ignisphaera aggregans</name>
    <dbReference type="NCBI Taxonomy" id="334771"/>
    <lineage>
        <taxon>Archaea</taxon>
        <taxon>Thermoproteota</taxon>
        <taxon>Thermoprotei</taxon>
        <taxon>Desulfurococcales</taxon>
        <taxon>Desulfurococcaceae</taxon>
        <taxon>Ignisphaera</taxon>
    </lineage>
</organism>
<evidence type="ECO:0000259" key="1">
    <source>
        <dbReference type="SMART" id="SM00966"/>
    </source>
</evidence>
<dbReference type="Pfam" id="PF04014">
    <property type="entry name" value="MazE_antitoxin"/>
    <property type="match status" value="1"/>
</dbReference>
<dbReference type="AlphaFoldDB" id="A0A7J2TAU2"/>
<feature type="domain" description="SpoVT-AbrB" evidence="1">
    <location>
        <begin position="7"/>
        <end position="52"/>
    </location>
</feature>
<keyword evidence="2" id="KW-0238">DNA-binding</keyword>